<accession>A0A6N6RF18</accession>
<comment type="caution">
    <text evidence="1">The sequence shown here is derived from an EMBL/GenBank/DDBJ whole genome shotgun (WGS) entry which is preliminary data.</text>
</comment>
<evidence type="ECO:0000313" key="1">
    <source>
        <dbReference type="EMBL" id="KAB2807669.1"/>
    </source>
</evidence>
<dbReference type="Proteomes" id="UP000468650">
    <property type="component" value="Unassembled WGS sequence"/>
</dbReference>
<name>A0A6N6RF18_9FLAO</name>
<dbReference type="RefSeq" id="WP_151668011.1">
    <property type="nucleotide sequence ID" value="NZ_WBVO01000010.1"/>
</dbReference>
<reference evidence="1 2" key="1">
    <citation type="submission" date="2019-09" db="EMBL/GenBank/DDBJ databases">
        <title>Genomes of family Cryomorphaceae.</title>
        <authorList>
            <person name="Bowman J.P."/>
        </authorList>
    </citation>
    <scope>NUCLEOTIDE SEQUENCE [LARGE SCALE GENOMIC DNA]</scope>
    <source>
        <strain evidence="1 2">LMG 25704</strain>
    </source>
</reference>
<evidence type="ECO:0000313" key="2">
    <source>
        <dbReference type="Proteomes" id="UP000468650"/>
    </source>
</evidence>
<dbReference type="EMBL" id="WBVO01000010">
    <property type="protein sequence ID" value="KAB2807669.1"/>
    <property type="molecule type" value="Genomic_DNA"/>
</dbReference>
<proteinExistence type="predicted"/>
<gene>
    <name evidence="1" type="ORF">F8C67_11555</name>
</gene>
<sequence length="225" mass="26544">MTQKSDFFRTWTEALPELSKFSQGKYYMVFKPFVFGLELVRQPRSDNYSPYFDLYGFYGNTRGSDIKACLEWPVVHFEILSKRGLQYKISLDDDGRLINDAASQVRNVVRRGSRFEDSLGTLERIFDSQLKTKLVKATLQQPKLWQAKYYNALLNSPNKSEKILKGLRKDALNWDMIRFEKGYGRFEEWYDHLKNTDIDSLLRVVDENMQDRRIHKLPQAFLSAQ</sequence>
<protein>
    <recommendedName>
        <fullName evidence="3">DUF4304 domain-containing protein</fullName>
    </recommendedName>
</protein>
<dbReference type="OrthoDB" id="1028464at2"/>
<organism evidence="1 2">
    <name type="scientific">Phaeocystidibacter luteus</name>
    <dbReference type="NCBI Taxonomy" id="911197"/>
    <lineage>
        <taxon>Bacteria</taxon>
        <taxon>Pseudomonadati</taxon>
        <taxon>Bacteroidota</taxon>
        <taxon>Flavobacteriia</taxon>
        <taxon>Flavobacteriales</taxon>
        <taxon>Phaeocystidibacteraceae</taxon>
        <taxon>Phaeocystidibacter</taxon>
    </lineage>
</organism>
<evidence type="ECO:0008006" key="3">
    <source>
        <dbReference type="Google" id="ProtNLM"/>
    </source>
</evidence>
<dbReference type="AlphaFoldDB" id="A0A6N6RF18"/>
<keyword evidence="2" id="KW-1185">Reference proteome</keyword>